<keyword evidence="6" id="KW-0378">Hydrolase</keyword>
<dbReference type="InterPro" id="IPR006434">
    <property type="entry name" value="Pyrimidine_nucleotidase_eu"/>
</dbReference>
<evidence type="ECO:0000256" key="1">
    <source>
        <dbReference type="ARBA" id="ARBA00000815"/>
    </source>
</evidence>
<evidence type="ECO:0000256" key="5">
    <source>
        <dbReference type="ARBA" id="ARBA00022741"/>
    </source>
</evidence>
<dbReference type="AlphaFoldDB" id="A0A1S0TKD1"/>
<accession>A0A1S0TKD1</accession>
<dbReference type="PANTHER" id="PTHR13045">
    <property type="entry name" value="5'-NUCLEOTIDASE"/>
    <property type="match status" value="1"/>
</dbReference>
<dbReference type="GO" id="GO:0009117">
    <property type="term" value="P:nucleotide metabolic process"/>
    <property type="evidence" value="ECO:0007669"/>
    <property type="project" value="UniProtKB-KW"/>
</dbReference>
<dbReference type="GeneID" id="9950387"/>
<evidence type="ECO:0000256" key="3">
    <source>
        <dbReference type="ARBA" id="ARBA00012643"/>
    </source>
</evidence>
<dbReference type="EC" id="3.1.3.5" evidence="3"/>
<dbReference type="CTD" id="9950387"/>
<dbReference type="PANTHER" id="PTHR13045:SF0">
    <property type="entry name" value="7-METHYLGUANOSINE PHOSPHATE-SPECIFIC 5'-NUCLEOTIDASE"/>
    <property type="match status" value="1"/>
</dbReference>
<keyword evidence="8" id="KW-0546">Nucleotide metabolism</keyword>
<dbReference type="Gene3D" id="3.40.50.1000">
    <property type="entry name" value="HAD superfamily/HAD-like"/>
    <property type="match status" value="1"/>
</dbReference>
<dbReference type="SFLD" id="SFLDG01128">
    <property type="entry name" value="C1.4:_5'-Nucleotidase_Like"/>
    <property type="match status" value="1"/>
</dbReference>
<dbReference type="Gene3D" id="1.10.150.340">
    <property type="entry name" value="Pyrimidine 5'-nucleotidase (UMPH-1), N-terminal domain"/>
    <property type="match status" value="1"/>
</dbReference>
<dbReference type="GO" id="GO:0005737">
    <property type="term" value="C:cytoplasm"/>
    <property type="evidence" value="ECO:0007669"/>
    <property type="project" value="InterPro"/>
</dbReference>
<dbReference type="InParanoid" id="A0A1S0TKD1"/>
<dbReference type="OMA" id="IYQIPWI"/>
<dbReference type="InterPro" id="IPR036412">
    <property type="entry name" value="HAD-like_sf"/>
</dbReference>
<evidence type="ECO:0000256" key="8">
    <source>
        <dbReference type="ARBA" id="ARBA00023080"/>
    </source>
</evidence>
<keyword evidence="7" id="KW-0460">Magnesium</keyword>
<evidence type="ECO:0000256" key="6">
    <source>
        <dbReference type="ARBA" id="ARBA00022801"/>
    </source>
</evidence>
<dbReference type="Pfam" id="PF05822">
    <property type="entry name" value="UMPH-1"/>
    <property type="match status" value="1"/>
</dbReference>
<dbReference type="FunFam" id="1.10.150.340:FF:000001">
    <property type="entry name" value="Cytosolic 5-nucleotidase 3-like"/>
    <property type="match status" value="1"/>
</dbReference>
<protein>
    <recommendedName>
        <fullName evidence="3">5'-nucleotidase</fullName>
        <ecNumber evidence="3">3.1.3.5</ecNumber>
    </recommendedName>
</protein>
<sequence>MDILKNHSKVCIGNYGSFERKIKHFMDGRSDNFMVVADFDYTLTTSRTETGGRADITYDVLAKPATNRSPSCGQLFKTLNEKYSPIETNPTLNVKEKSLAMLEWWSKANDLIISTGFKQNEILDLVKQSTMRLRSNGALYFDELEQLKIPLVIFSAGISNVIEASLLFELGRIPSNVQIVSNTMYFNELGVSYKFSEPVIHSFSKNGGLLEKCLEGVQDLNLKNRIILLGDSLGDLCMLDGCSLLNKNENAVLKIGFLNKNIDILFDSFAKNFDMVIMRDQTVDILRHLNYILFGVGKSLLCN</sequence>
<name>A0A1S0TKD1_LOALO</name>
<keyword evidence="5" id="KW-0547">Nucleotide-binding</keyword>
<evidence type="ECO:0000256" key="2">
    <source>
        <dbReference type="ARBA" id="ARBA00008389"/>
    </source>
</evidence>
<dbReference type="SFLD" id="SFLDS00003">
    <property type="entry name" value="Haloacid_Dehalogenase"/>
    <property type="match status" value="1"/>
</dbReference>
<comment type="similarity">
    <text evidence="2">Belongs to the pyrimidine 5'-nucleotidase family.</text>
</comment>
<evidence type="ECO:0000256" key="4">
    <source>
        <dbReference type="ARBA" id="ARBA00022723"/>
    </source>
</evidence>
<reference evidence="9" key="1">
    <citation type="submission" date="2012-04" db="EMBL/GenBank/DDBJ databases">
        <title>The Genome Sequence of Loa loa.</title>
        <authorList>
            <consortium name="The Broad Institute Genome Sequencing Platform"/>
            <consortium name="Broad Institute Genome Sequencing Center for Infectious Disease"/>
            <person name="Nutman T.B."/>
            <person name="Fink D.L."/>
            <person name="Russ C."/>
            <person name="Young S."/>
            <person name="Zeng Q."/>
            <person name="Gargeya S."/>
            <person name="Alvarado L."/>
            <person name="Berlin A."/>
            <person name="Chapman S.B."/>
            <person name="Chen Z."/>
            <person name="Freedman E."/>
            <person name="Gellesch M."/>
            <person name="Goldberg J."/>
            <person name="Griggs A."/>
            <person name="Gujja S."/>
            <person name="Heilman E.R."/>
            <person name="Heiman D."/>
            <person name="Howarth C."/>
            <person name="Mehta T."/>
            <person name="Neiman D."/>
            <person name="Pearson M."/>
            <person name="Roberts A."/>
            <person name="Saif S."/>
            <person name="Shea T."/>
            <person name="Shenoy N."/>
            <person name="Sisk P."/>
            <person name="Stolte C."/>
            <person name="Sykes S."/>
            <person name="White J."/>
            <person name="Yandava C."/>
            <person name="Haas B."/>
            <person name="Henn M.R."/>
            <person name="Nusbaum C."/>
            <person name="Birren B."/>
        </authorList>
    </citation>
    <scope>NUCLEOTIDE SEQUENCE [LARGE SCALE GENOMIC DNA]</scope>
</reference>
<dbReference type="RefSeq" id="XP_003148478.1">
    <property type="nucleotide sequence ID" value="XM_003148430.1"/>
</dbReference>
<dbReference type="OrthoDB" id="10014216at2759"/>
<dbReference type="EMBL" id="JH712154">
    <property type="protein sequence ID" value="EFO15591.1"/>
    <property type="molecule type" value="Genomic_DNA"/>
</dbReference>
<dbReference type="GO" id="GO:0000166">
    <property type="term" value="F:nucleotide binding"/>
    <property type="evidence" value="ECO:0007669"/>
    <property type="project" value="UniProtKB-KW"/>
</dbReference>
<proteinExistence type="inferred from homology"/>
<gene>
    <name evidence="9" type="ORF">LOAG_12919</name>
</gene>
<evidence type="ECO:0000313" key="9">
    <source>
        <dbReference type="EMBL" id="EFO15591.1"/>
    </source>
</evidence>
<evidence type="ECO:0000256" key="7">
    <source>
        <dbReference type="ARBA" id="ARBA00022842"/>
    </source>
</evidence>
<dbReference type="GO" id="GO:0000287">
    <property type="term" value="F:magnesium ion binding"/>
    <property type="evidence" value="ECO:0007669"/>
    <property type="project" value="InterPro"/>
</dbReference>
<keyword evidence="4" id="KW-0479">Metal-binding</keyword>
<dbReference type="GO" id="GO:0008253">
    <property type="term" value="F:5'-nucleotidase activity"/>
    <property type="evidence" value="ECO:0007669"/>
    <property type="project" value="UniProtKB-EC"/>
</dbReference>
<dbReference type="KEGG" id="loa:LOAG_12919"/>
<comment type="catalytic activity">
    <reaction evidence="1">
        <text>a ribonucleoside 5'-phosphate + H2O = a ribonucleoside + phosphate</text>
        <dbReference type="Rhea" id="RHEA:12484"/>
        <dbReference type="ChEBI" id="CHEBI:15377"/>
        <dbReference type="ChEBI" id="CHEBI:18254"/>
        <dbReference type="ChEBI" id="CHEBI:43474"/>
        <dbReference type="ChEBI" id="CHEBI:58043"/>
        <dbReference type="EC" id="3.1.3.5"/>
    </reaction>
</comment>
<organism evidence="9">
    <name type="scientific">Loa loa</name>
    <name type="common">Eye worm</name>
    <name type="synonym">Filaria loa</name>
    <dbReference type="NCBI Taxonomy" id="7209"/>
    <lineage>
        <taxon>Eukaryota</taxon>
        <taxon>Metazoa</taxon>
        <taxon>Ecdysozoa</taxon>
        <taxon>Nematoda</taxon>
        <taxon>Chromadorea</taxon>
        <taxon>Rhabditida</taxon>
        <taxon>Spirurina</taxon>
        <taxon>Spiruromorpha</taxon>
        <taxon>Filarioidea</taxon>
        <taxon>Onchocercidae</taxon>
        <taxon>Loa</taxon>
    </lineage>
</organism>
<dbReference type="SUPFAM" id="SSF56784">
    <property type="entry name" value="HAD-like"/>
    <property type="match status" value="1"/>
</dbReference>
<dbReference type="InterPro" id="IPR023214">
    <property type="entry name" value="HAD_sf"/>
</dbReference>